<dbReference type="GO" id="GO:0003700">
    <property type="term" value="F:DNA-binding transcription factor activity"/>
    <property type="evidence" value="ECO:0007669"/>
    <property type="project" value="InterPro"/>
</dbReference>
<dbReference type="PANTHER" id="PTHR43537">
    <property type="entry name" value="TRANSCRIPTIONAL REGULATOR, GNTR FAMILY"/>
    <property type="match status" value="1"/>
</dbReference>
<name>A0A2T6B9T0_9RHOB</name>
<keyword evidence="6" id="KW-1185">Reference proteome</keyword>
<comment type="caution">
    <text evidence="5">The sequence shown here is derived from an EMBL/GenBank/DDBJ whole genome shotgun (WGS) entry which is preliminary data.</text>
</comment>
<dbReference type="SUPFAM" id="SSF46785">
    <property type="entry name" value="Winged helix' DNA-binding domain"/>
    <property type="match status" value="1"/>
</dbReference>
<dbReference type="Proteomes" id="UP000244069">
    <property type="component" value="Unassembled WGS sequence"/>
</dbReference>
<evidence type="ECO:0000313" key="5">
    <source>
        <dbReference type="EMBL" id="PTX52813.1"/>
    </source>
</evidence>
<protein>
    <submittedName>
        <fullName evidence="5">GntR family transcriptional regulator</fullName>
    </submittedName>
</protein>
<dbReference type="InterPro" id="IPR008920">
    <property type="entry name" value="TF_FadR/GntR_C"/>
</dbReference>
<dbReference type="PRINTS" id="PR00035">
    <property type="entry name" value="HTHGNTR"/>
</dbReference>
<dbReference type="CDD" id="cd07377">
    <property type="entry name" value="WHTH_GntR"/>
    <property type="match status" value="1"/>
</dbReference>
<dbReference type="RefSeq" id="WP_107974200.1">
    <property type="nucleotide sequence ID" value="NZ_BMEZ01000001.1"/>
</dbReference>
<keyword evidence="3" id="KW-0804">Transcription</keyword>
<keyword evidence="1" id="KW-0805">Transcription regulation</keyword>
<organism evidence="5 6">
    <name type="scientific">Allosediminivita pacifica</name>
    <dbReference type="NCBI Taxonomy" id="1267769"/>
    <lineage>
        <taxon>Bacteria</taxon>
        <taxon>Pseudomonadati</taxon>
        <taxon>Pseudomonadota</taxon>
        <taxon>Alphaproteobacteria</taxon>
        <taxon>Rhodobacterales</taxon>
        <taxon>Paracoccaceae</taxon>
        <taxon>Allosediminivita</taxon>
    </lineage>
</organism>
<dbReference type="Gene3D" id="1.20.120.530">
    <property type="entry name" value="GntR ligand-binding domain-like"/>
    <property type="match status" value="1"/>
</dbReference>
<evidence type="ECO:0000256" key="2">
    <source>
        <dbReference type="ARBA" id="ARBA00023125"/>
    </source>
</evidence>
<dbReference type="GO" id="GO:0003677">
    <property type="term" value="F:DNA binding"/>
    <property type="evidence" value="ECO:0007669"/>
    <property type="project" value="UniProtKB-KW"/>
</dbReference>
<dbReference type="Pfam" id="PF07729">
    <property type="entry name" value="FCD"/>
    <property type="match status" value="1"/>
</dbReference>
<accession>A0A2T6B9T0</accession>
<evidence type="ECO:0000256" key="1">
    <source>
        <dbReference type="ARBA" id="ARBA00023015"/>
    </source>
</evidence>
<dbReference type="InterPro" id="IPR011711">
    <property type="entry name" value="GntR_C"/>
</dbReference>
<dbReference type="Gene3D" id="1.10.10.10">
    <property type="entry name" value="Winged helix-like DNA-binding domain superfamily/Winged helix DNA-binding domain"/>
    <property type="match status" value="1"/>
</dbReference>
<sequence>MTGAADRHLRLYTELRARICLLDYPPGTRLSEEQLAAEFGISRTPLRRVLARLEDEGLVQSRHGVGTLVTEIDLREMAQVYDLRMELAQLAGTLSPAPMTAERLARMTEFVARGEALAEAPHARAFAALNIDHHAFTLTLIDNPALREVTDRLFYQTARIWLQSIPGMDLAHECAIFADELRQLQGALEAGDMRAAALLRRAHISMSFRRLSAAAPQDSRERSAASPA</sequence>
<dbReference type="InterPro" id="IPR000524">
    <property type="entry name" value="Tscrpt_reg_HTH_GntR"/>
</dbReference>
<dbReference type="PANTHER" id="PTHR43537:SF5">
    <property type="entry name" value="UXU OPERON TRANSCRIPTIONAL REGULATOR"/>
    <property type="match status" value="1"/>
</dbReference>
<keyword evidence="2" id="KW-0238">DNA-binding</keyword>
<gene>
    <name evidence="5" type="ORF">C8N44_101103</name>
</gene>
<dbReference type="AlphaFoldDB" id="A0A2T6B9T0"/>
<dbReference type="SMART" id="SM00345">
    <property type="entry name" value="HTH_GNTR"/>
    <property type="match status" value="1"/>
</dbReference>
<evidence type="ECO:0000259" key="4">
    <source>
        <dbReference type="PROSITE" id="PS50949"/>
    </source>
</evidence>
<reference evidence="5 6" key="1">
    <citation type="submission" date="2018-04" db="EMBL/GenBank/DDBJ databases">
        <title>Genomic Encyclopedia of Archaeal and Bacterial Type Strains, Phase II (KMG-II): from individual species to whole genera.</title>
        <authorList>
            <person name="Goeker M."/>
        </authorList>
    </citation>
    <scope>NUCLEOTIDE SEQUENCE [LARGE SCALE GENOMIC DNA]</scope>
    <source>
        <strain evidence="5 6">DSM 29329</strain>
    </source>
</reference>
<dbReference type="PROSITE" id="PS50949">
    <property type="entry name" value="HTH_GNTR"/>
    <property type="match status" value="1"/>
</dbReference>
<dbReference type="OrthoDB" id="7618373at2"/>
<proteinExistence type="predicted"/>
<evidence type="ECO:0000256" key="3">
    <source>
        <dbReference type="ARBA" id="ARBA00023163"/>
    </source>
</evidence>
<dbReference type="InterPro" id="IPR036390">
    <property type="entry name" value="WH_DNA-bd_sf"/>
</dbReference>
<dbReference type="EMBL" id="QBKN01000001">
    <property type="protein sequence ID" value="PTX52813.1"/>
    <property type="molecule type" value="Genomic_DNA"/>
</dbReference>
<dbReference type="InterPro" id="IPR036388">
    <property type="entry name" value="WH-like_DNA-bd_sf"/>
</dbReference>
<feature type="domain" description="HTH gntR-type" evidence="4">
    <location>
        <begin position="5"/>
        <end position="72"/>
    </location>
</feature>
<evidence type="ECO:0000313" key="6">
    <source>
        <dbReference type="Proteomes" id="UP000244069"/>
    </source>
</evidence>
<dbReference type="Pfam" id="PF00392">
    <property type="entry name" value="GntR"/>
    <property type="match status" value="1"/>
</dbReference>
<dbReference type="SUPFAM" id="SSF48008">
    <property type="entry name" value="GntR ligand-binding domain-like"/>
    <property type="match status" value="1"/>
</dbReference>